<evidence type="ECO:0000256" key="4">
    <source>
        <dbReference type="ARBA" id="ARBA00022777"/>
    </source>
</evidence>
<comment type="catalytic activity">
    <reaction evidence="6 8">
        <text>dCMP + ATP = dCDP + ADP</text>
        <dbReference type="Rhea" id="RHEA:25094"/>
        <dbReference type="ChEBI" id="CHEBI:30616"/>
        <dbReference type="ChEBI" id="CHEBI:57566"/>
        <dbReference type="ChEBI" id="CHEBI:58593"/>
        <dbReference type="ChEBI" id="CHEBI:456216"/>
        <dbReference type="EC" id="2.7.4.25"/>
    </reaction>
</comment>
<keyword evidence="4 8" id="KW-0418">Kinase</keyword>
<dbReference type="AlphaFoldDB" id="A0A839HEJ5"/>
<dbReference type="Gene3D" id="3.40.50.300">
    <property type="entry name" value="P-loop containing nucleotide triphosphate hydrolases"/>
    <property type="match status" value="1"/>
</dbReference>
<comment type="subcellular location">
    <subcellularLocation>
        <location evidence="8">Cytoplasm</location>
    </subcellularLocation>
</comment>
<dbReference type="InterPro" id="IPR011994">
    <property type="entry name" value="Cytidylate_kinase_dom"/>
</dbReference>
<dbReference type="SUPFAM" id="SSF52540">
    <property type="entry name" value="P-loop containing nucleoside triphosphate hydrolases"/>
    <property type="match status" value="1"/>
</dbReference>
<evidence type="ECO:0000256" key="1">
    <source>
        <dbReference type="ARBA" id="ARBA00009427"/>
    </source>
</evidence>
<name>A0A839HEJ5_9GAMM</name>
<dbReference type="EC" id="2.7.4.25" evidence="8"/>
<keyword evidence="11" id="KW-1185">Reference proteome</keyword>
<keyword evidence="5 8" id="KW-0067">ATP-binding</keyword>
<evidence type="ECO:0000256" key="6">
    <source>
        <dbReference type="ARBA" id="ARBA00047615"/>
    </source>
</evidence>
<comment type="similarity">
    <text evidence="1 8">Belongs to the cytidylate kinase family. Type 1 subfamily.</text>
</comment>
<evidence type="ECO:0000313" key="10">
    <source>
        <dbReference type="EMBL" id="MBB1125607.1"/>
    </source>
</evidence>
<dbReference type="GO" id="GO:0036431">
    <property type="term" value="F:dCMP kinase activity"/>
    <property type="evidence" value="ECO:0007669"/>
    <property type="project" value="InterPro"/>
</dbReference>
<evidence type="ECO:0000256" key="8">
    <source>
        <dbReference type="HAMAP-Rule" id="MF_00238"/>
    </source>
</evidence>
<dbReference type="CDD" id="cd02020">
    <property type="entry name" value="CMPK"/>
    <property type="match status" value="1"/>
</dbReference>
<evidence type="ECO:0000256" key="2">
    <source>
        <dbReference type="ARBA" id="ARBA00022679"/>
    </source>
</evidence>
<accession>A0A839HEJ5</accession>
<keyword evidence="2 8" id="KW-0808">Transferase</keyword>
<dbReference type="RefSeq" id="WP_182583130.1">
    <property type="nucleotide sequence ID" value="NZ_JABVCQ010000008.1"/>
</dbReference>
<dbReference type="Proteomes" id="UP000548632">
    <property type="component" value="Unassembled WGS sequence"/>
</dbReference>
<evidence type="ECO:0000256" key="7">
    <source>
        <dbReference type="ARBA" id="ARBA00048478"/>
    </source>
</evidence>
<dbReference type="GO" id="GO:0005737">
    <property type="term" value="C:cytoplasm"/>
    <property type="evidence" value="ECO:0007669"/>
    <property type="project" value="UniProtKB-SubCell"/>
</dbReference>
<comment type="caution">
    <text evidence="10">The sequence shown here is derived from an EMBL/GenBank/DDBJ whole genome shotgun (WGS) entry which is preliminary data.</text>
</comment>
<evidence type="ECO:0000259" key="9">
    <source>
        <dbReference type="Pfam" id="PF02224"/>
    </source>
</evidence>
<dbReference type="Pfam" id="PF02224">
    <property type="entry name" value="Cytidylate_kin"/>
    <property type="match status" value="1"/>
</dbReference>
<protein>
    <recommendedName>
        <fullName evidence="8">Cytidylate kinase</fullName>
        <shortName evidence="8">CK</shortName>
        <ecNumber evidence="8">2.7.4.25</ecNumber>
    </recommendedName>
    <alternativeName>
        <fullName evidence="8">Cytidine monophosphate kinase</fullName>
        <shortName evidence="8">CMP kinase</shortName>
    </alternativeName>
</protein>
<dbReference type="InterPro" id="IPR027417">
    <property type="entry name" value="P-loop_NTPase"/>
</dbReference>
<feature type="domain" description="Cytidylate kinase" evidence="9">
    <location>
        <begin position="17"/>
        <end position="226"/>
    </location>
</feature>
<feature type="binding site" evidence="8">
    <location>
        <begin position="21"/>
        <end position="29"/>
    </location>
    <ligand>
        <name>ATP</name>
        <dbReference type="ChEBI" id="CHEBI:30616"/>
    </ligand>
</feature>
<proteinExistence type="inferred from homology"/>
<reference evidence="10 11" key="1">
    <citation type="journal article" date="2020" name="Arch. Microbiol.">
        <title>The genome sequence of the giant phototrophic gammaproteobacterium Thiospirillum jenense gives insight into its physiological properties and phylogenetic relationships.</title>
        <authorList>
            <person name="Imhoff J.F."/>
            <person name="Meyer T.E."/>
            <person name="Kyndt J.A."/>
        </authorList>
    </citation>
    <scope>NUCLEOTIDE SEQUENCE [LARGE SCALE GENOMIC DNA]</scope>
    <source>
        <strain evidence="10 11">DSM 216</strain>
    </source>
</reference>
<evidence type="ECO:0000256" key="5">
    <source>
        <dbReference type="ARBA" id="ARBA00022840"/>
    </source>
</evidence>
<dbReference type="NCBIfam" id="TIGR00017">
    <property type="entry name" value="cmk"/>
    <property type="match status" value="1"/>
</dbReference>
<keyword evidence="3 8" id="KW-0547">Nucleotide-binding</keyword>
<gene>
    <name evidence="8" type="primary">cmk</name>
    <name evidence="10" type="ORF">HUK38_05085</name>
</gene>
<keyword evidence="8" id="KW-0963">Cytoplasm</keyword>
<sequence>MTTVDLNSSTQTAAPVITIDGPSGTGKGTIASQVALALGWHLLDSGALYRGLAVAALEAGVALDDGAALAALAGRCQLHFVSGQLHLNGRELGDQIRTEQVGLAASQLAQQPQVRAALLDWQRAAAQPPGLVADGRDMGSTVFPTALVKLYLDASAEERAQRRYKQLRDKGLDANLANLVEALRVRDAHDRERLHSPLTIPADAVVFDTTTASIAEVFAQVMVVIRRTLPAASTTV</sequence>
<dbReference type="EMBL" id="JABVCQ010000008">
    <property type="protein sequence ID" value="MBB1125607.1"/>
    <property type="molecule type" value="Genomic_DNA"/>
</dbReference>
<dbReference type="HAMAP" id="MF_00238">
    <property type="entry name" value="Cytidyl_kinase_type1"/>
    <property type="match status" value="1"/>
</dbReference>
<comment type="catalytic activity">
    <reaction evidence="7 8">
        <text>CMP + ATP = CDP + ADP</text>
        <dbReference type="Rhea" id="RHEA:11600"/>
        <dbReference type="ChEBI" id="CHEBI:30616"/>
        <dbReference type="ChEBI" id="CHEBI:58069"/>
        <dbReference type="ChEBI" id="CHEBI:60377"/>
        <dbReference type="ChEBI" id="CHEBI:456216"/>
        <dbReference type="EC" id="2.7.4.25"/>
    </reaction>
</comment>
<dbReference type="GO" id="GO:0006220">
    <property type="term" value="P:pyrimidine nucleotide metabolic process"/>
    <property type="evidence" value="ECO:0007669"/>
    <property type="project" value="UniProtKB-UniRule"/>
</dbReference>
<dbReference type="InterPro" id="IPR003136">
    <property type="entry name" value="Cytidylate_kin"/>
</dbReference>
<evidence type="ECO:0000256" key="3">
    <source>
        <dbReference type="ARBA" id="ARBA00022741"/>
    </source>
</evidence>
<dbReference type="GO" id="GO:0005524">
    <property type="term" value="F:ATP binding"/>
    <property type="evidence" value="ECO:0007669"/>
    <property type="project" value="UniProtKB-UniRule"/>
</dbReference>
<evidence type="ECO:0000313" key="11">
    <source>
        <dbReference type="Proteomes" id="UP000548632"/>
    </source>
</evidence>
<organism evidence="10 11">
    <name type="scientific">Thiospirillum jenense</name>
    <dbReference type="NCBI Taxonomy" id="1653858"/>
    <lineage>
        <taxon>Bacteria</taxon>
        <taxon>Pseudomonadati</taxon>
        <taxon>Pseudomonadota</taxon>
        <taxon>Gammaproteobacteria</taxon>
        <taxon>Chromatiales</taxon>
        <taxon>Chromatiaceae</taxon>
        <taxon>Thiospirillum</taxon>
    </lineage>
</organism>